<dbReference type="Proteomes" id="UP000801492">
    <property type="component" value="Unassembled WGS sequence"/>
</dbReference>
<evidence type="ECO:0000313" key="4">
    <source>
        <dbReference type="EMBL" id="KAF2883334.1"/>
    </source>
</evidence>
<feature type="coiled-coil region" evidence="1">
    <location>
        <begin position="19"/>
        <end position="46"/>
    </location>
</feature>
<feature type="compositionally biased region" description="Acidic residues" evidence="2">
    <location>
        <begin position="411"/>
        <end position="422"/>
    </location>
</feature>
<proteinExistence type="predicted"/>
<dbReference type="SMART" id="SM01052">
    <property type="entry name" value="CAP_GLY"/>
    <property type="match status" value="1"/>
</dbReference>
<name>A0A8K0G2F9_IGNLU</name>
<dbReference type="EMBL" id="VTPC01090436">
    <property type="protein sequence ID" value="KAF2883334.1"/>
    <property type="molecule type" value="Genomic_DNA"/>
</dbReference>
<feature type="region of interest" description="Disordered" evidence="2">
    <location>
        <begin position="531"/>
        <end position="552"/>
    </location>
</feature>
<accession>A0A8K0G2F9</accession>
<dbReference type="SUPFAM" id="SSF74924">
    <property type="entry name" value="Cap-Gly domain"/>
    <property type="match status" value="1"/>
</dbReference>
<feature type="region of interest" description="Disordered" evidence="2">
    <location>
        <begin position="405"/>
        <end position="448"/>
    </location>
</feature>
<keyword evidence="5" id="KW-1185">Reference proteome</keyword>
<organism evidence="4 5">
    <name type="scientific">Ignelater luminosus</name>
    <name type="common">Cucubano</name>
    <name type="synonym">Pyrophorus luminosus</name>
    <dbReference type="NCBI Taxonomy" id="2038154"/>
    <lineage>
        <taxon>Eukaryota</taxon>
        <taxon>Metazoa</taxon>
        <taxon>Ecdysozoa</taxon>
        <taxon>Arthropoda</taxon>
        <taxon>Hexapoda</taxon>
        <taxon>Insecta</taxon>
        <taxon>Pterygota</taxon>
        <taxon>Neoptera</taxon>
        <taxon>Endopterygota</taxon>
        <taxon>Coleoptera</taxon>
        <taxon>Polyphaga</taxon>
        <taxon>Elateriformia</taxon>
        <taxon>Elateroidea</taxon>
        <taxon>Elateridae</taxon>
        <taxon>Agrypninae</taxon>
        <taxon>Pyrophorini</taxon>
        <taxon>Ignelater</taxon>
    </lineage>
</organism>
<evidence type="ECO:0000256" key="2">
    <source>
        <dbReference type="SAM" id="MobiDB-lite"/>
    </source>
</evidence>
<gene>
    <name evidence="4" type="ORF">ILUMI_22836</name>
</gene>
<dbReference type="OrthoDB" id="2130750at2759"/>
<evidence type="ECO:0000259" key="3">
    <source>
        <dbReference type="PROSITE" id="PS50245"/>
    </source>
</evidence>
<feature type="domain" description="CAP-Gly" evidence="3">
    <location>
        <begin position="824"/>
        <end position="866"/>
    </location>
</feature>
<feature type="region of interest" description="Disordered" evidence="2">
    <location>
        <begin position="262"/>
        <end position="295"/>
    </location>
</feature>
<comment type="caution">
    <text evidence="4">The sequence shown here is derived from an EMBL/GenBank/DDBJ whole genome shotgun (WGS) entry which is preliminary data.</text>
</comment>
<dbReference type="Gene3D" id="2.30.30.190">
    <property type="entry name" value="CAP Gly-rich-like domain"/>
    <property type="match status" value="1"/>
</dbReference>
<sequence length="876" mass="98458">MEFEFGETAVDSKPCLETIRALHQTVVALRAALEQSRNEILELKQRAWPAESVETTLRNLSIENHVLRNTVLRKTDEDVGKHYSNNNQLENPQERYEEAQELIEQATIPGNISPKKHVKIITPPRILSPTQSDVESQVSSIKEISIHSKSPEIHSSKESFNETEHIYYTSTPELKFSEDSSPREFVGNTSNLSTNCNHDLIEISIAIDNLSSKKISRSLENLTIVKAPIKYSSPIKNLGISKTLSFSNIPATVEENLEMAGNYGRNSVDDSSLGHVSPGSVTSQTNTTASPRHNMLPTCTIQSQLNASSSPNISQMTQSAFQNSVLSNSATLENAQSEPALQNTSHNEMEQNEEVDDIELIFTTEETKDSDFKEELVPIDNSDIHLQQDAHNNRNLQCPASDFEQSLSDRELEDDVFNETESQENSNAQSYPYKRENSQLYNSKSDNSINHEEKSLKSYYSYQDSSFENKSLEKDESFDRFEERIRIIETDISKCGIIDMEYVTGRRNTCPNPLPYRPIIHREALGKGLNTRKGRPILSHSNNARRETGAQTDISALPNSAWRSESSLAHKVKVGENFPTLPSKFPLPGSRLRLSEKTNVEARRVLLSDIGFTSMVPELSRSADHLCPGNVKTPIPTSYGQFLRTTDLYSPGFASQKFTWTATTGSPSEVSQLHSRFGSMYPLVSPPAPSRRFSAPVSPSRRSMIKPTISKVRFTNGSLPELRGDWGAGIDSGDSTDSLVEEAENYLRRSIDCIVTRTDVTYRNEPKSRSFRRASAPEPTGDNVPPQDWQPFLPRNPRDLHLEHWVKVIVPEGRVRGGRVRYVGPLLNQTEQYVGVQLSTPDGHSDGTYNNRRYFTCEPYHGIFVPFKKVVMGWRP</sequence>
<reference evidence="4" key="1">
    <citation type="submission" date="2019-08" db="EMBL/GenBank/DDBJ databases">
        <title>The genome of the North American firefly Photinus pyralis.</title>
        <authorList>
            <consortium name="Photinus pyralis genome working group"/>
            <person name="Fallon T.R."/>
            <person name="Sander Lower S.E."/>
            <person name="Weng J.-K."/>
        </authorList>
    </citation>
    <scope>NUCLEOTIDE SEQUENCE</scope>
    <source>
        <strain evidence="4">TRF0915ILg1</strain>
        <tissue evidence="4">Whole body</tissue>
    </source>
</reference>
<evidence type="ECO:0000256" key="1">
    <source>
        <dbReference type="SAM" id="Coils"/>
    </source>
</evidence>
<keyword evidence="1" id="KW-0175">Coiled coil</keyword>
<evidence type="ECO:0000313" key="5">
    <source>
        <dbReference type="Proteomes" id="UP000801492"/>
    </source>
</evidence>
<dbReference type="AlphaFoldDB" id="A0A8K0G2F9"/>
<dbReference type="InterPro" id="IPR036859">
    <property type="entry name" value="CAP-Gly_dom_sf"/>
</dbReference>
<feature type="compositionally biased region" description="Polar residues" evidence="2">
    <location>
        <begin position="438"/>
        <end position="448"/>
    </location>
</feature>
<dbReference type="Pfam" id="PF01302">
    <property type="entry name" value="CAP_GLY"/>
    <property type="match status" value="1"/>
</dbReference>
<protein>
    <recommendedName>
        <fullName evidence="3">CAP-Gly domain-containing protein</fullName>
    </recommendedName>
</protein>
<dbReference type="InterPro" id="IPR000938">
    <property type="entry name" value="CAP-Gly_domain"/>
</dbReference>
<feature type="compositionally biased region" description="Polar residues" evidence="2">
    <location>
        <begin position="279"/>
        <end position="295"/>
    </location>
</feature>
<feature type="region of interest" description="Disordered" evidence="2">
    <location>
        <begin position="765"/>
        <end position="791"/>
    </location>
</feature>
<dbReference type="PROSITE" id="PS50245">
    <property type="entry name" value="CAP_GLY_2"/>
    <property type="match status" value="1"/>
</dbReference>